<proteinExistence type="predicted"/>
<sequence length="759" mass="86619">MFFLFALNVFAFSQVTKCEWKSVNGVEIPIPPKEHPRLYIRAHQIPELKMRLENPALKDAWNTLLEMQEDWKPEDIPEEKGWRFYVQQKGITVRAELNALKYLVTKDEKLGREAINLVIDTLETASWPHTGDISRAVGRMMVSGAIVYDWCYDLLTDAEKQRFVKAQVRLAKMMECGYPPVKQNSVTGHSSEWMIMRDMISAGVAIYDEFPEMYNLAAGRFFKEHLPVRNWFYPGHAYHQGTSYFNVRFSCDLFALWIFDRMGAGNVYNPAQQFVAYDLIYKRRPDGQIMPSGDVNHTRASAKYYSLPMMLASSYYKDEYLNYEYQMNPNIDSNNILYDLLWRDTELGTKSPDDLPLTKYSGSPFGWMIARTGWDANSVIAEMKINEYNFLNHMHHDAGAFQIYYKGPLAIDAGTYQGSSGGYNSPHNKNFFKRTIAHNSLLIFDPDEKFHSIGYGGADKSEYVENDGGQRLPGYGWFPPQNLDSLLAQDYETGKILAHGFGPDFQMPDYSYLKGDITKAYSEKVNEVKRSFVFLNLKEEKIPAAFVVFDKVVASNPEFQKYWLLHSIEEPEIEGNRITIKRTKNGDTGMLVNTALLPAADDCDIVPVGGKGKEFWVFGTNYENESTRTADEANERGAWRVEILPKKPAAEDLFLNVMQVTETGQNNLHDVKSIENEKIVGAQLANRVVTFSKTGQIIDRPFELEVTGNGTFKFVLTDLDAGTWQVKRNGEVYLPGIPVCSDDGVMYFEGEAGDYKFLR</sequence>
<feature type="domain" description="Heparinase II C-terminal" evidence="4">
    <location>
        <begin position="674"/>
        <end position="759"/>
    </location>
</feature>
<gene>
    <name evidence="5" type="ORF">SAMN05444274_102492</name>
</gene>
<dbReference type="Proteomes" id="UP000184164">
    <property type="component" value="Unassembled WGS sequence"/>
</dbReference>
<dbReference type="SUPFAM" id="SSF48230">
    <property type="entry name" value="Chondroitin AC/alginate lyase"/>
    <property type="match status" value="1"/>
</dbReference>
<feature type="domain" description="Heparinase II/III-like C-terminal" evidence="2">
    <location>
        <begin position="366"/>
        <end position="447"/>
    </location>
</feature>
<protein>
    <submittedName>
        <fullName evidence="5">Heparin/heparan-sulfate lyase</fullName>
    </submittedName>
</protein>
<dbReference type="Pfam" id="PF07940">
    <property type="entry name" value="Hepar_II_III_C"/>
    <property type="match status" value="1"/>
</dbReference>
<dbReference type="Gene3D" id="2.60.40.2750">
    <property type="match status" value="1"/>
</dbReference>
<dbReference type="AlphaFoldDB" id="A0A1M4WMJ5"/>
<dbReference type="Pfam" id="PF18675">
    <property type="entry name" value="HepII_C"/>
    <property type="match status" value="1"/>
</dbReference>
<keyword evidence="6" id="KW-1185">Reference proteome</keyword>
<dbReference type="InterPro" id="IPR040925">
    <property type="entry name" value="HepII_C"/>
</dbReference>
<name>A0A1M4WMJ5_9BACT</name>
<dbReference type="EMBL" id="FQUM01000002">
    <property type="protein sequence ID" value="SHE82370.1"/>
    <property type="molecule type" value="Genomic_DNA"/>
</dbReference>
<dbReference type="Pfam" id="PF16332">
    <property type="entry name" value="DUF4962"/>
    <property type="match status" value="1"/>
</dbReference>
<evidence type="ECO:0000313" key="6">
    <source>
        <dbReference type="Proteomes" id="UP000184164"/>
    </source>
</evidence>
<dbReference type="NCBIfam" id="NF045571">
    <property type="entry name" value="HepHepsulflyase"/>
    <property type="match status" value="1"/>
</dbReference>
<comment type="subcellular location">
    <subcellularLocation>
        <location evidence="1">Cell envelope</location>
    </subcellularLocation>
</comment>
<dbReference type="InterPro" id="IPR032518">
    <property type="entry name" value="HepII_N"/>
</dbReference>
<evidence type="ECO:0000259" key="2">
    <source>
        <dbReference type="Pfam" id="PF07940"/>
    </source>
</evidence>
<dbReference type="InterPro" id="IPR054645">
    <property type="entry name" value="HepB"/>
</dbReference>
<organism evidence="5 6">
    <name type="scientific">Mariniphaga anaerophila</name>
    <dbReference type="NCBI Taxonomy" id="1484053"/>
    <lineage>
        <taxon>Bacteria</taxon>
        <taxon>Pseudomonadati</taxon>
        <taxon>Bacteroidota</taxon>
        <taxon>Bacteroidia</taxon>
        <taxon>Marinilabiliales</taxon>
        <taxon>Prolixibacteraceae</taxon>
        <taxon>Mariniphaga</taxon>
    </lineage>
</organism>
<dbReference type="STRING" id="1484053.SAMN05444274_102492"/>
<evidence type="ECO:0000256" key="1">
    <source>
        <dbReference type="ARBA" id="ARBA00004196"/>
    </source>
</evidence>
<dbReference type="GO" id="GO:0030313">
    <property type="term" value="C:cell envelope"/>
    <property type="evidence" value="ECO:0007669"/>
    <property type="project" value="UniProtKB-SubCell"/>
</dbReference>
<evidence type="ECO:0000313" key="5">
    <source>
        <dbReference type="EMBL" id="SHE82370.1"/>
    </source>
</evidence>
<dbReference type="Gene3D" id="1.50.10.100">
    <property type="entry name" value="Chondroitin AC/alginate lyase"/>
    <property type="match status" value="1"/>
</dbReference>
<dbReference type="GO" id="GO:0016829">
    <property type="term" value="F:lyase activity"/>
    <property type="evidence" value="ECO:0007669"/>
    <property type="project" value="UniProtKB-KW"/>
</dbReference>
<keyword evidence="5" id="KW-0456">Lyase</keyword>
<evidence type="ECO:0000259" key="3">
    <source>
        <dbReference type="Pfam" id="PF16332"/>
    </source>
</evidence>
<feature type="domain" description="Heparinase II N-terminal" evidence="3">
    <location>
        <begin position="88"/>
        <end position="297"/>
    </location>
</feature>
<reference evidence="5 6" key="1">
    <citation type="submission" date="2016-11" db="EMBL/GenBank/DDBJ databases">
        <authorList>
            <person name="Jaros S."/>
            <person name="Januszkiewicz K."/>
            <person name="Wedrychowicz H."/>
        </authorList>
    </citation>
    <scope>NUCLEOTIDE SEQUENCE [LARGE SCALE GENOMIC DNA]</scope>
    <source>
        <strain evidence="5 6">DSM 26910</strain>
    </source>
</reference>
<dbReference type="InterPro" id="IPR012480">
    <property type="entry name" value="Hepar_II_III_C"/>
</dbReference>
<dbReference type="InterPro" id="IPR008929">
    <property type="entry name" value="Chondroitin_lyas"/>
</dbReference>
<dbReference type="Gene3D" id="2.70.98.70">
    <property type="match status" value="1"/>
</dbReference>
<evidence type="ECO:0000259" key="4">
    <source>
        <dbReference type="Pfam" id="PF18675"/>
    </source>
</evidence>
<dbReference type="SMR" id="A0A1M4WMJ5"/>
<accession>A0A1M4WMJ5</accession>